<dbReference type="AlphaFoldDB" id="J3MM58"/>
<organism evidence="2">
    <name type="scientific">Oryza brachyantha</name>
    <name type="common">malo sina</name>
    <dbReference type="NCBI Taxonomy" id="4533"/>
    <lineage>
        <taxon>Eukaryota</taxon>
        <taxon>Viridiplantae</taxon>
        <taxon>Streptophyta</taxon>
        <taxon>Embryophyta</taxon>
        <taxon>Tracheophyta</taxon>
        <taxon>Spermatophyta</taxon>
        <taxon>Magnoliopsida</taxon>
        <taxon>Liliopsida</taxon>
        <taxon>Poales</taxon>
        <taxon>Poaceae</taxon>
        <taxon>BOP clade</taxon>
        <taxon>Oryzoideae</taxon>
        <taxon>Oryzeae</taxon>
        <taxon>Oryzinae</taxon>
        <taxon>Oryza</taxon>
    </lineage>
</organism>
<dbReference type="HOGENOM" id="CLU_2744085_0_0_1"/>
<feature type="region of interest" description="Disordered" evidence="1">
    <location>
        <begin position="22"/>
        <end position="71"/>
    </location>
</feature>
<reference evidence="2" key="2">
    <citation type="submission" date="2013-04" db="UniProtKB">
        <authorList>
            <consortium name="EnsemblPlants"/>
        </authorList>
    </citation>
    <scope>IDENTIFICATION</scope>
</reference>
<sequence>MATRFTSVNEKLSDPEIGAHLAARLSRPGGDRVGSGAGARRWRRRGPHRTGSARATTTKMRHPPNLDPGAR</sequence>
<protein>
    <submittedName>
        <fullName evidence="2">Uncharacterized protein</fullName>
    </submittedName>
</protein>
<keyword evidence="3" id="KW-1185">Reference proteome</keyword>
<accession>J3MM58</accession>
<dbReference type="Gramene" id="OB07G24900.1">
    <property type="protein sequence ID" value="OB07G24900.1"/>
    <property type="gene ID" value="OB07G24900"/>
</dbReference>
<evidence type="ECO:0000256" key="1">
    <source>
        <dbReference type="SAM" id="MobiDB-lite"/>
    </source>
</evidence>
<proteinExistence type="predicted"/>
<name>J3MM58_ORYBR</name>
<reference evidence="2" key="1">
    <citation type="journal article" date="2013" name="Nat. Commun.">
        <title>Whole-genome sequencing of Oryza brachyantha reveals mechanisms underlying Oryza genome evolution.</title>
        <authorList>
            <person name="Chen J."/>
            <person name="Huang Q."/>
            <person name="Gao D."/>
            <person name="Wang J."/>
            <person name="Lang Y."/>
            <person name="Liu T."/>
            <person name="Li B."/>
            <person name="Bai Z."/>
            <person name="Luis Goicoechea J."/>
            <person name="Liang C."/>
            <person name="Chen C."/>
            <person name="Zhang W."/>
            <person name="Sun S."/>
            <person name="Liao Y."/>
            <person name="Zhang X."/>
            <person name="Yang L."/>
            <person name="Song C."/>
            <person name="Wang M."/>
            <person name="Shi J."/>
            <person name="Liu G."/>
            <person name="Liu J."/>
            <person name="Zhou H."/>
            <person name="Zhou W."/>
            <person name="Yu Q."/>
            <person name="An N."/>
            <person name="Chen Y."/>
            <person name="Cai Q."/>
            <person name="Wang B."/>
            <person name="Liu B."/>
            <person name="Min J."/>
            <person name="Huang Y."/>
            <person name="Wu H."/>
            <person name="Li Z."/>
            <person name="Zhang Y."/>
            <person name="Yin Y."/>
            <person name="Song W."/>
            <person name="Jiang J."/>
            <person name="Jackson S.A."/>
            <person name="Wing R.A."/>
            <person name="Wang J."/>
            <person name="Chen M."/>
        </authorList>
    </citation>
    <scope>NUCLEOTIDE SEQUENCE [LARGE SCALE GENOMIC DNA]</scope>
    <source>
        <strain evidence="2">cv. IRGC 101232</strain>
    </source>
</reference>
<dbReference type="EnsemblPlants" id="OB07G24900.1">
    <property type="protein sequence ID" value="OB07G24900.1"/>
    <property type="gene ID" value="OB07G24900"/>
</dbReference>
<evidence type="ECO:0000313" key="3">
    <source>
        <dbReference type="Proteomes" id="UP000006038"/>
    </source>
</evidence>
<evidence type="ECO:0000313" key="2">
    <source>
        <dbReference type="EnsemblPlants" id="OB07G24900.1"/>
    </source>
</evidence>
<dbReference type="Proteomes" id="UP000006038">
    <property type="component" value="Chromosome 7"/>
</dbReference>